<accession>A0A7C5TIR2</accession>
<name>A0A7C5TIR2_9CREN</name>
<comment type="caution">
    <text evidence="1">The sequence shown here is derived from an EMBL/GenBank/DDBJ whole genome shotgun (WGS) entry which is preliminary data.</text>
</comment>
<reference evidence="1" key="1">
    <citation type="journal article" date="2020" name="mSystems">
        <title>Genome- and Community-Level Interaction Insights into Carbon Utilization and Element Cycling Functions of Hydrothermarchaeota in Hydrothermal Sediment.</title>
        <authorList>
            <person name="Zhou Z."/>
            <person name="Liu Y."/>
            <person name="Xu W."/>
            <person name="Pan J."/>
            <person name="Luo Z.H."/>
            <person name="Li M."/>
        </authorList>
    </citation>
    <scope>NUCLEOTIDE SEQUENCE [LARGE SCALE GENOMIC DNA]</scope>
    <source>
        <strain evidence="1">SpSt-1121</strain>
    </source>
</reference>
<protein>
    <submittedName>
        <fullName evidence="1">Uncharacterized protein</fullName>
    </submittedName>
</protein>
<evidence type="ECO:0000313" key="1">
    <source>
        <dbReference type="EMBL" id="HHP82331.1"/>
    </source>
</evidence>
<gene>
    <name evidence="1" type="ORF">ENM84_06680</name>
</gene>
<proteinExistence type="predicted"/>
<dbReference type="AlphaFoldDB" id="A0A7C5TIR2"/>
<organism evidence="1">
    <name type="scientific">Ignisphaera aggregans</name>
    <dbReference type="NCBI Taxonomy" id="334771"/>
    <lineage>
        <taxon>Archaea</taxon>
        <taxon>Thermoproteota</taxon>
        <taxon>Thermoprotei</taxon>
        <taxon>Desulfurococcales</taxon>
        <taxon>Desulfurococcaceae</taxon>
        <taxon>Ignisphaera</taxon>
    </lineage>
</organism>
<dbReference type="EMBL" id="DRZI01000284">
    <property type="protein sequence ID" value="HHP82331.1"/>
    <property type="molecule type" value="Genomic_DNA"/>
</dbReference>
<sequence>MNESIFILSGPLSTITTYNPDITTLPTAPTICRVAYRDLTQEFAETYFIRISLSKYIKAGAGYQVGKLIDYLVEKYNVSYMLVNSAQYKKLGSLKLIEESVIIIRHRGNDYYLVKISKRT</sequence>